<dbReference type="InterPro" id="IPR028082">
    <property type="entry name" value="Peripla_BP_I"/>
</dbReference>
<keyword evidence="1" id="KW-0805">Transcription regulation</keyword>
<organism evidence="5 6">
    <name type="scientific">Colwellia maritima</name>
    <dbReference type="NCBI Taxonomy" id="2912588"/>
    <lineage>
        <taxon>Bacteria</taxon>
        <taxon>Pseudomonadati</taxon>
        <taxon>Pseudomonadota</taxon>
        <taxon>Gammaproteobacteria</taxon>
        <taxon>Alteromonadales</taxon>
        <taxon>Colwelliaceae</taxon>
        <taxon>Colwellia</taxon>
    </lineage>
</organism>
<dbReference type="Pfam" id="PF00356">
    <property type="entry name" value="LacI"/>
    <property type="match status" value="1"/>
</dbReference>
<comment type="caution">
    <text evidence="5">The sequence shown here is derived from an EMBL/GenBank/DDBJ whole genome shotgun (WGS) entry which is preliminary data.</text>
</comment>
<evidence type="ECO:0000256" key="1">
    <source>
        <dbReference type="ARBA" id="ARBA00023015"/>
    </source>
</evidence>
<dbReference type="SUPFAM" id="SSF53822">
    <property type="entry name" value="Periplasmic binding protein-like I"/>
    <property type="match status" value="1"/>
</dbReference>
<protein>
    <submittedName>
        <fullName evidence="5">LacI family DNA-binding transcriptional regulator</fullName>
    </submittedName>
</protein>
<dbReference type="EMBL" id="JAKKSL010000001">
    <property type="protein sequence ID" value="MCI2283546.1"/>
    <property type="molecule type" value="Genomic_DNA"/>
</dbReference>
<gene>
    <name evidence="5" type="ORF">L3081_09275</name>
</gene>
<keyword evidence="6" id="KW-1185">Reference proteome</keyword>
<dbReference type="GO" id="GO:0003677">
    <property type="term" value="F:DNA binding"/>
    <property type="evidence" value="ECO:0007669"/>
    <property type="project" value="UniProtKB-KW"/>
</dbReference>
<dbReference type="Pfam" id="PF13377">
    <property type="entry name" value="Peripla_BP_3"/>
    <property type="match status" value="1"/>
</dbReference>
<dbReference type="PROSITE" id="PS50932">
    <property type="entry name" value="HTH_LACI_2"/>
    <property type="match status" value="1"/>
</dbReference>
<sequence>MTASKRARIQDVAKMAGVSSMTVSRVLSNHAKVSDAKRTLVMDAVKALNYRPNVSARRLASNKSFFIGLLYFDSDTSYVSKFLLRGLKSCRLTGHHLVADEIDEDSEKSLASVQELIEVTKVDGIILLPPVCNDTKLLEMLKEKNISFVRIAPDSQFNLSPYICMDDYQASFELTELLIKQGHTKIGHIIGNPNQGVSRLRYQGYLDALRSNKISVPPEYIEQGLFTVDSGLMAAKKILSLPNRPTAIFAANDEMAAGALSAAHMNRLSVPNDLSIVGFDDGHIATAVSPNLTTVRQPIKQMADLAVEIIASGKFSDLSTSNTREYRNVLDFEIIERDSTKKPQET</sequence>
<evidence type="ECO:0000256" key="2">
    <source>
        <dbReference type="ARBA" id="ARBA00023125"/>
    </source>
</evidence>
<evidence type="ECO:0000256" key="3">
    <source>
        <dbReference type="ARBA" id="ARBA00023163"/>
    </source>
</evidence>
<keyword evidence="3" id="KW-0804">Transcription</keyword>
<accession>A0ABS9X022</accession>
<evidence type="ECO:0000313" key="6">
    <source>
        <dbReference type="Proteomes" id="UP001139646"/>
    </source>
</evidence>
<feature type="domain" description="HTH lacI-type" evidence="4">
    <location>
        <begin position="7"/>
        <end position="61"/>
    </location>
</feature>
<dbReference type="CDD" id="cd01545">
    <property type="entry name" value="PBP1_SalR"/>
    <property type="match status" value="1"/>
</dbReference>
<dbReference type="Proteomes" id="UP001139646">
    <property type="component" value="Unassembled WGS sequence"/>
</dbReference>
<dbReference type="PANTHER" id="PTHR30146:SF153">
    <property type="entry name" value="LACTOSE OPERON REPRESSOR"/>
    <property type="match status" value="1"/>
</dbReference>
<dbReference type="PANTHER" id="PTHR30146">
    <property type="entry name" value="LACI-RELATED TRANSCRIPTIONAL REPRESSOR"/>
    <property type="match status" value="1"/>
</dbReference>
<evidence type="ECO:0000259" key="4">
    <source>
        <dbReference type="PROSITE" id="PS50932"/>
    </source>
</evidence>
<proteinExistence type="predicted"/>
<dbReference type="RefSeq" id="WP_242285107.1">
    <property type="nucleotide sequence ID" value="NZ_JAKKSL010000001.1"/>
</dbReference>
<dbReference type="Gene3D" id="1.10.260.40">
    <property type="entry name" value="lambda repressor-like DNA-binding domains"/>
    <property type="match status" value="1"/>
</dbReference>
<dbReference type="CDD" id="cd01392">
    <property type="entry name" value="HTH_LacI"/>
    <property type="match status" value="1"/>
</dbReference>
<dbReference type="Gene3D" id="3.40.50.2300">
    <property type="match status" value="2"/>
</dbReference>
<dbReference type="SMART" id="SM00354">
    <property type="entry name" value="HTH_LACI"/>
    <property type="match status" value="1"/>
</dbReference>
<dbReference type="InterPro" id="IPR046335">
    <property type="entry name" value="LacI/GalR-like_sensor"/>
</dbReference>
<dbReference type="SUPFAM" id="SSF47413">
    <property type="entry name" value="lambda repressor-like DNA-binding domains"/>
    <property type="match status" value="1"/>
</dbReference>
<evidence type="ECO:0000313" key="5">
    <source>
        <dbReference type="EMBL" id="MCI2283546.1"/>
    </source>
</evidence>
<dbReference type="InterPro" id="IPR000843">
    <property type="entry name" value="HTH_LacI"/>
</dbReference>
<reference evidence="5" key="1">
    <citation type="submission" date="2022-01" db="EMBL/GenBank/DDBJ databases">
        <title>Colwellia maritima, isolated from seawater.</title>
        <authorList>
            <person name="Kristyanto S."/>
            <person name="Jung J."/>
            <person name="Jeon C.O."/>
        </authorList>
    </citation>
    <scope>NUCLEOTIDE SEQUENCE</scope>
    <source>
        <strain evidence="5">MSW7</strain>
    </source>
</reference>
<dbReference type="InterPro" id="IPR010982">
    <property type="entry name" value="Lambda_DNA-bd_dom_sf"/>
</dbReference>
<dbReference type="PROSITE" id="PS00356">
    <property type="entry name" value="HTH_LACI_1"/>
    <property type="match status" value="1"/>
</dbReference>
<name>A0ABS9X022_9GAMM</name>
<keyword evidence="2 5" id="KW-0238">DNA-binding</keyword>